<gene>
    <name evidence="11" type="ORF">N825_29320</name>
</gene>
<dbReference type="Pfam" id="PF03411">
    <property type="entry name" value="Peptidase_M74"/>
    <property type="match status" value="1"/>
</dbReference>
<evidence type="ECO:0000256" key="2">
    <source>
        <dbReference type="ARBA" id="ARBA00022723"/>
    </source>
</evidence>
<keyword evidence="5" id="KW-0378">Hydrolase</keyword>
<keyword evidence="7" id="KW-0482">Metalloprotease</keyword>
<dbReference type="Gene3D" id="3.30.1380.10">
    <property type="match status" value="1"/>
</dbReference>
<keyword evidence="8" id="KW-1015">Disulfide bond</keyword>
<comment type="caution">
    <text evidence="11">The sequence shown here is derived from an EMBL/GenBank/DDBJ whole genome shotgun (WGS) entry which is preliminary data.</text>
</comment>
<evidence type="ECO:0000256" key="7">
    <source>
        <dbReference type="ARBA" id="ARBA00023049"/>
    </source>
</evidence>
<evidence type="ECO:0000256" key="6">
    <source>
        <dbReference type="ARBA" id="ARBA00022833"/>
    </source>
</evidence>
<dbReference type="STRING" id="1385369.N825_29320"/>
<organism evidence="11 12">
    <name type="scientific">Skermanella stibiiresistens SB22</name>
    <dbReference type="NCBI Taxonomy" id="1385369"/>
    <lineage>
        <taxon>Bacteria</taxon>
        <taxon>Pseudomonadati</taxon>
        <taxon>Pseudomonadota</taxon>
        <taxon>Alphaproteobacteria</taxon>
        <taxon>Rhodospirillales</taxon>
        <taxon>Azospirillaceae</taxon>
        <taxon>Skermanella</taxon>
    </lineage>
</organism>
<accession>W9GUA3</accession>
<dbReference type="NCBIfam" id="NF006947">
    <property type="entry name" value="PRK09429.1"/>
    <property type="match status" value="1"/>
</dbReference>
<keyword evidence="1" id="KW-0645">Protease</keyword>
<evidence type="ECO:0000256" key="8">
    <source>
        <dbReference type="PIRSR" id="PIRSR018455-2"/>
    </source>
</evidence>
<dbReference type="AlphaFoldDB" id="W9GUA3"/>
<feature type="signal peptide" evidence="10">
    <location>
        <begin position="1"/>
        <end position="36"/>
    </location>
</feature>
<dbReference type="GO" id="GO:0004252">
    <property type="term" value="F:serine-type endopeptidase activity"/>
    <property type="evidence" value="ECO:0007669"/>
    <property type="project" value="InterPro"/>
</dbReference>
<dbReference type="PIRSF" id="PIRSF018455">
    <property type="entry name" value="MepA"/>
    <property type="match status" value="1"/>
</dbReference>
<evidence type="ECO:0000256" key="3">
    <source>
        <dbReference type="ARBA" id="ARBA00022729"/>
    </source>
</evidence>
<evidence type="ECO:0000313" key="12">
    <source>
        <dbReference type="Proteomes" id="UP000019486"/>
    </source>
</evidence>
<keyword evidence="12" id="KW-1185">Reference proteome</keyword>
<protein>
    <recommendedName>
        <fullName evidence="13">Peptidase</fullName>
    </recommendedName>
</protein>
<evidence type="ECO:0000256" key="5">
    <source>
        <dbReference type="ARBA" id="ARBA00022801"/>
    </source>
</evidence>
<keyword evidence="2" id="KW-0479">Metal-binding</keyword>
<keyword evidence="6" id="KW-0862">Zinc</keyword>
<dbReference type="InterPro" id="IPR005073">
    <property type="entry name" value="Peptidase_M74"/>
</dbReference>
<sequence>MVEVMLSNISARISASLPAIAFLVGLAAGTALPAHAQPHQAAEWGKVSAPAPGSPRIFGSYTNGCIGGARSLPTEGPGHQVVRLSRTRYFGHPETIEYLLNLGQRVAATDLGTLLVGDVSQPRGGPMPSGHASHEVGLDADIWLRLDLPPLPRSQREDLDLPSVIDPITKHVDPRLFTDTQAMLLRLAADDPRVTRIFVAPGIKQALCERTWPDRSWLRLIRPWFGHEAHFHVRMTCPPDQPQCADQAPPPPGDGCGAELASWFEKPPPVPTPAPPPKVKPEPPPMPVACAGILVMPPH</sequence>
<evidence type="ECO:0008006" key="13">
    <source>
        <dbReference type="Google" id="ProtNLM"/>
    </source>
</evidence>
<dbReference type="SUPFAM" id="SSF55166">
    <property type="entry name" value="Hedgehog/DD-peptidase"/>
    <property type="match status" value="1"/>
</dbReference>
<dbReference type="EMBL" id="AVFL01000049">
    <property type="protein sequence ID" value="EWY36226.1"/>
    <property type="molecule type" value="Genomic_DNA"/>
</dbReference>
<dbReference type="GO" id="GO:0008237">
    <property type="term" value="F:metallopeptidase activity"/>
    <property type="evidence" value="ECO:0007669"/>
    <property type="project" value="UniProtKB-KW"/>
</dbReference>
<feature type="disulfide bond" evidence="8">
    <location>
        <begin position="65"/>
        <end position="290"/>
    </location>
</feature>
<dbReference type="InterPro" id="IPR009045">
    <property type="entry name" value="Zn_M74/Hedgehog-like"/>
</dbReference>
<dbReference type="GO" id="GO:0030288">
    <property type="term" value="C:outer membrane-bounded periplasmic space"/>
    <property type="evidence" value="ECO:0007669"/>
    <property type="project" value="InterPro"/>
</dbReference>
<feature type="disulfide bond" evidence="8">
    <location>
        <begin position="237"/>
        <end position="244"/>
    </location>
</feature>
<feature type="region of interest" description="Disordered" evidence="9">
    <location>
        <begin position="242"/>
        <end position="283"/>
    </location>
</feature>
<keyword evidence="4" id="KW-0574">Periplasm</keyword>
<proteinExistence type="predicted"/>
<name>W9GUA3_9PROT</name>
<dbReference type="Proteomes" id="UP000019486">
    <property type="component" value="Unassembled WGS sequence"/>
</dbReference>
<evidence type="ECO:0000256" key="4">
    <source>
        <dbReference type="ARBA" id="ARBA00022764"/>
    </source>
</evidence>
<dbReference type="GO" id="GO:0046872">
    <property type="term" value="F:metal ion binding"/>
    <property type="evidence" value="ECO:0007669"/>
    <property type="project" value="UniProtKB-KW"/>
</dbReference>
<evidence type="ECO:0000256" key="9">
    <source>
        <dbReference type="SAM" id="MobiDB-lite"/>
    </source>
</evidence>
<feature type="chain" id="PRO_5004924681" description="Peptidase" evidence="10">
    <location>
        <begin position="37"/>
        <end position="299"/>
    </location>
</feature>
<dbReference type="GO" id="GO:0006508">
    <property type="term" value="P:proteolysis"/>
    <property type="evidence" value="ECO:0007669"/>
    <property type="project" value="UniProtKB-KW"/>
</dbReference>
<reference evidence="11 12" key="1">
    <citation type="submission" date="2013-08" db="EMBL/GenBank/DDBJ databases">
        <title>The genome sequence of Skermanella stibiiresistens.</title>
        <authorList>
            <person name="Zhu W."/>
            <person name="Wang G."/>
        </authorList>
    </citation>
    <scope>NUCLEOTIDE SEQUENCE [LARGE SCALE GENOMIC DNA]</scope>
    <source>
        <strain evidence="11 12">SB22</strain>
    </source>
</reference>
<keyword evidence="3 10" id="KW-0732">Signal</keyword>
<evidence type="ECO:0000256" key="10">
    <source>
        <dbReference type="SAM" id="SignalP"/>
    </source>
</evidence>
<dbReference type="PATRIC" id="fig|1385369.3.peg.6757"/>
<feature type="disulfide bond" evidence="8">
    <location>
        <begin position="208"/>
        <end position="256"/>
    </location>
</feature>
<evidence type="ECO:0000313" key="11">
    <source>
        <dbReference type="EMBL" id="EWY36226.1"/>
    </source>
</evidence>
<feature type="compositionally biased region" description="Pro residues" evidence="9">
    <location>
        <begin position="266"/>
        <end position="283"/>
    </location>
</feature>
<evidence type="ECO:0000256" key="1">
    <source>
        <dbReference type="ARBA" id="ARBA00022670"/>
    </source>
</evidence>